<dbReference type="InterPro" id="IPR036483">
    <property type="entry name" value="PWI_dom_sf"/>
</dbReference>
<dbReference type="GO" id="GO:0003723">
    <property type="term" value="F:RNA binding"/>
    <property type="evidence" value="ECO:0007669"/>
    <property type="project" value="TreeGrafter"/>
</dbReference>
<dbReference type="GO" id="GO:0006397">
    <property type="term" value="P:mRNA processing"/>
    <property type="evidence" value="ECO:0007669"/>
    <property type="project" value="UniProtKB-KW"/>
</dbReference>
<dbReference type="PROSITE" id="PS51025">
    <property type="entry name" value="PWI"/>
    <property type="match status" value="1"/>
</dbReference>
<dbReference type="InterPro" id="IPR002483">
    <property type="entry name" value="PWI_dom"/>
</dbReference>
<organism evidence="3 4">
    <name type="scientific">Octopus sinensis</name>
    <name type="common">East Asian common octopus</name>
    <dbReference type="NCBI Taxonomy" id="2607531"/>
    <lineage>
        <taxon>Eukaryota</taxon>
        <taxon>Metazoa</taxon>
        <taxon>Spiralia</taxon>
        <taxon>Lophotrochozoa</taxon>
        <taxon>Mollusca</taxon>
        <taxon>Cephalopoda</taxon>
        <taxon>Coleoidea</taxon>
        <taxon>Octopodiformes</taxon>
        <taxon>Octopoda</taxon>
        <taxon>Incirrata</taxon>
        <taxon>Octopodidae</taxon>
        <taxon>Octopus</taxon>
    </lineage>
</organism>
<evidence type="ECO:0000313" key="3">
    <source>
        <dbReference type="Proteomes" id="UP000515154"/>
    </source>
</evidence>
<evidence type="ECO:0000313" key="4">
    <source>
        <dbReference type="RefSeq" id="XP_029654997.1"/>
    </source>
</evidence>
<dbReference type="Gene3D" id="1.20.1390.10">
    <property type="entry name" value="PWI domain"/>
    <property type="match status" value="1"/>
</dbReference>
<dbReference type="AlphaFoldDB" id="A0A6P7U0D3"/>
<sequence>MQFPSNIDRKVTTDQLILQIDMSCIKLDTIKPWITKRITEILGMEDDVVICFICNLLDEKNVDPREIQISITGFLNHRNARLFIEELWDLLISAMDNNTGIPTKILEEKKFEIAQRMEKGEEKKVFFNFIME</sequence>
<dbReference type="KEGG" id="osn:115228575"/>
<dbReference type="SMART" id="SM00311">
    <property type="entry name" value="PWI"/>
    <property type="match status" value="1"/>
</dbReference>
<feature type="domain" description="PWI" evidence="2">
    <location>
        <begin position="1"/>
        <end position="108"/>
    </location>
</feature>
<keyword evidence="3" id="KW-1185">Reference proteome</keyword>
<dbReference type="SUPFAM" id="SSF101233">
    <property type="entry name" value="PWI domain"/>
    <property type="match status" value="1"/>
</dbReference>
<dbReference type="PANTHER" id="PTHR23148:SF0">
    <property type="entry name" value="SERINE_ARGININE REPETITIVE MATRIX PROTEIN 1"/>
    <property type="match status" value="1"/>
</dbReference>
<dbReference type="Pfam" id="PF01480">
    <property type="entry name" value="PWI"/>
    <property type="match status" value="1"/>
</dbReference>
<proteinExistence type="predicted"/>
<gene>
    <name evidence="4" type="primary">LOC115228575</name>
</gene>
<name>A0A6P7U0D3_9MOLL</name>
<keyword evidence="1" id="KW-0507">mRNA processing</keyword>
<evidence type="ECO:0000256" key="1">
    <source>
        <dbReference type="ARBA" id="ARBA00022664"/>
    </source>
</evidence>
<accession>A0A6P7U0D3</accession>
<reference evidence="4" key="1">
    <citation type="submission" date="2025-08" db="UniProtKB">
        <authorList>
            <consortium name="RefSeq"/>
        </authorList>
    </citation>
    <scope>IDENTIFICATION</scope>
</reference>
<dbReference type="InterPro" id="IPR052225">
    <property type="entry name" value="Ser/Arg_repetitive_matrix"/>
</dbReference>
<protein>
    <submittedName>
        <fullName evidence="4">Serine/arginine repetitive matrix protein 1-like</fullName>
    </submittedName>
</protein>
<dbReference type="GO" id="GO:0048024">
    <property type="term" value="P:regulation of mRNA splicing, via spliceosome"/>
    <property type="evidence" value="ECO:0007669"/>
    <property type="project" value="TreeGrafter"/>
</dbReference>
<dbReference type="PANTHER" id="PTHR23148">
    <property type="entry name" value="SERINE/ARGININE REGULATED NUCLEAR MATRIX PROTEIN"/>
    <property type="match status" value="1"/>
</dbReference>
<evidence type="ECO:0000259" key="2">
    <source>
        <dbReference type="PROSITE" id="PS51025"/>
    </source>
</evidence>
<dbReference type="Proteomes" id="UP000515154">
    <property type="component" value="Unplaced"/>
</dbReference>
<dbReference type="GO" id="GO:0005681">
    <property type="term" value="C:spliceosomal complex"/>
    <property type="evidence" value="ECO:0007669"/>
    <property type="project" value="TreeGrafter"/>
</dbReference>
<dbReference type="RefSeq" id="XP_029654997.1">
    <property type="nucleotide sequence ID" value="XM_029799137.1"/>
</dbReference>